<dbReference type="SUPFAM" id="SSF103473">
    <property type="entry name" value="MFS general substrate transporter"/>
    <property type="match status" value="1"/>
</dbReference>
<dbReference type="GeneID" id="25917570"/>
<keyword evidence="1" id="KW-0812">Transmembrane</keyword>
<evidence type="ECO:0000256" key="1">
    <source>
        <dbReference type="SAM" id="Phobius"/>
    </source>
</evidence>
<proteinExistence type="predicted"/>
<feature type="transmembrane region" description="Helical" evidence="1">
    <location>
        <begin position="73"/>
        <end position="96"/>
    </location>
</feature>
<accession>A0A0L0F142</accession>
<protein>
    <recommendedName>
        <fullName evidence="4">Major facilitator superfamily (MFS) profile domain-containing protein</fullName>
    </recommendedName>
</protein>
<organism evidence="2 3">
    <name type="scientific">Sphaeroforma arctica JP610</name>
    <dbReference type="NCBI Taxonomy" id="667725"/>
    <lineage>
        <taxon>Eukaryota</taxon>
        <taxon>Ichthyosporea</taxon>
        <taxon>Ichthyophonida</taxon>
        <taxon>Sphaeroforma</taxon>
    </lineage>
</organism>
<keyword evidence="3" id="KW-1185">Reference proteome</keyword>
<feature type="transmembrane region" description="Helical" evidence="1">
    <location>
        <begin position="33"/>
        <end position="52"/>
    </location>
</feature>
<evidence type="ECO:0008006" key="4">
    <source>
        <dbReference type="Google" id="ProtNLM"/>
    </source>
</evidence>
<feature type="non-terminal residue" evidence="2">
    <location>
        <position position="1"/>
    </location>
</feature>
<name>A0A0L0F142_9EUKA</name>
<dbReference type="Proteomes" id="UP000054560">
    <property type="component" value="Unassembled WGS sequence"/>
</dbReference>
<reference evidence="2 3" key="1">
    <citation type="submission" date="2011-02" db="EMBL/GenBank/DDBJ databases">
        <title>The Genome Sequence of Sphaeroforma arctica JP610.</title>
        <authorList>
            <consortium name="The Broad Institute Genome Sequencing Platform"/>
            <person name="Russ C."/>
            <person name="Cuomo C."/>
            <person name="Young S.K."/>
            <person name="Zeng Q."/>
            <person name="Gargeya S."/>
            <person name="Alvarado L."/>
            <person name="Berlin A."/>
            <person name="Chapman S.B."/>
            <person name="Chen Z."/>
            <person name="Freedman E."/>
            <person name="Gellesch M."/>
            <person name="Goldberg J."/>
            <person name="Griggs A."/>
            <person name="Gujja S."/>
            <person name="Heilman E."/>
            <person name="Heiman D."/>
            <person name="Howarth C."/>
            <person name="Mehta T."/>
            <person name="Neiman D."/>
            <person name="Pearson M."/>
            <person name="Roberts A."/>
            <person name="Saif S."/>
            <person name="Shea T."/>
            <person name="Shenoy N."/>
            <person name="Sisk P."/>
            <person name="Stolte C."/>
            <person name="Sykes S."/>
            <person name="White J."/>
            <person name="Yandava C."/>
            <person name="Burger G."/>
            <person name="Gray M.W."/>
            <person name="Holland P.W.H."/>
            <person name="King N."/>
            <person name="Lang F.B.F."/>
            <person name="Roger A.J."/>
            <person name="Ruiz-Trillo I."/>
            <person name="Haas B."/>
            <person name="Nusbaum C."/>
            <person name="Birren B."/>
        </authorList>
    </citation>
    <scope>NUCLEOTIDE SEQUENCE [LARGE SCALE GENOMIC DNA]</scope>
    <source>
        <strain evidence="2 3">JP610</strain>
    </source>
</reference>
<dbReference type="EMBL" id="KQ251243">
    <property type="protein sequence ID" value="KNC70407.1"/>
    <property type="molecule type" value="Genomic_DNA"/>
</dbReference>
<dbReference type="InterPro" id="IPR036259">
    <property type="entry name" value="MFS_trans_sf"/>
</dbReference>
<dbReference type="AlphaFoldDB" id="A0A0L0F142"/>
<dbReference type="RefSeq" id="XP_014144309.1">
    <property type="nucleotide sequence ID" value="XM_014288834.1"/>
</dbReference>
<keyword evidence="1" id="KW-0472">Membrane</keyword>
<sequence>GLVLGAMVGALTLGSSLPSFIRGVAGEDVKWQYVILASTGLAAVGALSVLLLGRDGPYSTPLKVIKVSAVPQLFRVPSLLLAILAYTCHNFELYAVW</sequence>
<gene>
    <name evidence="2" type="ORF">SARC_17066</name>
</gene>
<keyword evidence="1" id="KW-1133">Transmembrane helix</keyword>
<evidence type="ECO:0000313" key="2">
    <source>
        <dbReference type="EMBL" id="KNC70407.1"/>
    </source>
</evidence>
<evidence type="ECO:0000313" key="3">
    <source>
        <dbReference type="Proteomes" id="UP000054560"/>
    </source>
</evidence>